<dbReference type="GO" id="GO:0016787">
    <property type="term" value="F:hydrolase activity"/>
    <property type="evidence" value="ECO:0007669"/>
    <property type="project" value="UniProtKB-KW"/>
</dbReference>
<evidence type="ECO:0000313" key="7">
    <source>
        <dbReference type="EMBL" id="CUQ84378.1"/>
    </source>
</evidence>
<dbReference type="InterPro" id="IPR023298">
    <property type="entry name" value="ATPase_P-typ_TM_dom_sf"/>
</dbReference>
<name>A0A174ZJH1_9FIRM</name>
<dbReference type="InterPro" id="IPR008250">
    <property type="entry name" value="ATPase_P-typ_transduc_dom_A_sf"/>
</dbReference>
<dbReference type="InterPro" id="IPR036412">
    <property type="entry name" value="HAD-like_sf"/>
</dbReference>
<keyword evidence="7" id="KW-0378">Hydrolase</keyword>
<protein>
    <submittedName>
        <fullName evidence="7">Probable cation-transporting ATPase F</fullName>
        <ecNumber evidence="7">3.6.3.-</ecNumber>
    </submittedName>
</protein>
<dbReference type="EMBL" id="CZBY01000005">
    <property type="protein sequence ID" value="CUQ84378.1"/>
    <property type="molecule type" value="Genomic_DNA"/>
</dbReference>
<feature type="transmembrane region" description="Helical" evidence="5">
    <location>
        <begin position="231"/>
        <end position="251"/>
    </location>
</feature>
<feature type="transmembrane region" description="Helical" evidence="5">
    <location>
        <begin position="257"/>
        <end position="280"/>
    </location>
</feature>
<dbReference type="InterPro" id="IPR023299">
    <property type="entry name" value="ATPase_P-typ_cyto_dom_N"/>
</dbReference>
<sequence length="822" mass="88545">MAQFLNFKGDYNGLSEKKASDNLNMYGNNIFTETEDKSFKSYHYLLDPTAVLLLISGLLQIFTLSQYVTGIMCIIMAIAQTVTLCVICQKNNENIRNRTLSAKMKYRVVRDEILQLIPAAGLVPDDIIIVQGGEIVPADAHILEYVGLTVDESRFTGDNTPVQKHDGADPKATGLKKSCIYAGTRVLNGSAVARVVATGEDTYRARQGEKHGKAADPNFSRYEKTCVKLRLPLAVAAILLCVIGTLSQILTGRTDNVTGVIVSACGWLICMFMPFVELYIRMYNMNFVRRAELKGAVIKNLTVPEKLNSLSVLVIDKSAVVAPNTLEVAGIYSKDTDLMTTVTVLACDKDEPTLAEQAFLLNAALGGTDVATVKRNELTAQFPYNDADRIGGNIYNMGGTHLVCVKGAVEKVTGLCNMSPEEMFRITARAAALAKRGLEVWTVAYYIIPEGEEIPKSLYAVQYNYMGLVSFMNATRDMIPLALQGCKRAGVRLVLTSSDSPETASSMGKKIGLSDAGMISGDEIAESTVTGEPLDYKKAEIFCRVNAAQRVDIIEKLKEAGETVATVGYSDSDYDLVAHADLGITSLENTTGSVYEASGLIVRDDNFSSVVEMIKEARQLHRNIKRCIFILLSTLIAFACTSLADMITGYGIITPMLAAVLTAAVIPLCCTGFRNVKSDIKGNMTPSGFISQGKPDKKFFIRSAVCGLICGAISALFLTLAGGVMSAQQVSSVMLTLLTVMTGAMCLVVTDKRTGAFKNGAIPKYMTVTAAVTSAASVLLPYIPFINLLFGFAVPNPLASIAAVLAGVALPAGLQIKKYLNK</sequence>
<organism evidence="7 8">
    <name type="scientific">[Eubacterium] siraeum</name>
    <dbReference type="NCBI Taxonomy" id="39492"/>
    <lineage>
        <taxon>Bacteria</taxon>
        <taxon>Bacillati</taxon>
        <taxon>Bacillota</taxon>
        <taxon>Clostridia</taxon>
        <taxon>Eubacteriales</taxon>
        <taxon>Oscillospiraceae</taxon>
        <taxon>Oscillospiraceae incertae sedis</taxon>
    </lineage>
</organism>
<dbReference type="Gene3D" id="2.70.150.10">
    <property type="entry name" value="Calcium-transporting ATPase, cytoplasmic transduction domain A"/>
    <property type="match status" value="1"/>
</dbReference>
<dbReference type="Proteomes" id="UP000095662">
    <property type="component" value="Unassembled WGS sequence"/>
</dbReference>
<feature type="transmembrane region" description="Helical" evidence="5">
    <location>
        <begin position="730"/>
        <end position="750"/>
    </location>
</feature>
<dbReference type="Pfam" id="PF00122">
    <property type="entry name" value="E1-E2_ATPase"/>
    <property type="match status" value="1"/>
</dbReference>
<dbReference type="GO" id="GO:0016020">
    <property type="term" value="C:membrane"/>
    <property type="evidence" value="ECO:0007669"/>
    <property type="project" value="UniProtKB-SubCell"/>
</dbReference>
<evidence type="ECO:0000256" key="5">
    <source>
        <dbReference type="SAM" id="Phobius"/>
    </source>
</evidence>
<gene>
    <name evidence="7" type="primary">ctpF_1</name>
    <name evidence="7" type="ORF">ERS852540_00862</name>
</gene>
<feature type="transmembrane region" description="Helical" evidence="5">
    <location>
        <begin position="789"/>
        <end position="814"/>
    </location>
</feature>
<evidence type="ECO:0000256" key="1">
    <source>
        <dbReference type="ARBA" id="ARBA00004141"/>
    </source>
</evidence>
<evidence type="ECO:0000256" key="2">
    <source>
        <dbReference type="ARBA" id="ARBA00022692"/>
    </source>
</evidence>
<dbReference type="SUPFAM" id="SSF56784">
    <property type="entry name" value="HAD-like"/>
    <property type="match status" value="1"/>
</dbReference>
<reference evidence="7 8" key="1">
    <citation type="submission" date="2015-09" db="EMBL/GenBank/DDBJ databases">
        <authorList>
            <consortium name="Pathogen Informatics"/>
        </authorList>
    </citation>
    <scope>NUCLEOTIDE SEQUENCE [LARGE SCALE GENOMIC DNA]</scope>
    <source>
        <strain evidence="7 8">2789STDY5834928</strain>
    </source>
</reference>
<feature type="transmembrane region" description="Helical" evidence="5">
    <location>
        <begin position="44"/>
        <end position="62"/>
    </location>
</feature>
<dbReference type="Gene3D" id="3.40.1110.10">
    <property type="entry name" value="Calcium-transporting ATPase, cytoplasmic domain N"/>
    <property type="match status" value="1"/>
</dbReference>
<comment type="subcellular location">
    <subcellularLocation>
        <location evidence="1">Membrane</location>
        <topology evidence="1">Multi-pass membrane protein</topology>
    </subcellularLocation>
</comment>
<dbReference type="Gene3D" id="3.40.50.1000">
    <property type="entry name" value="HAD superfamily/HAD-like"/>
    <property type="match status" value="1"/>
</dbReference>
<dbReference type="EC" id="3.6.3.-" evidence="7"/>
<keyword evidence="3 5" id="KW-1133">Transmembrane helix</keyword>
<evidence type="ECO:0000259" key="6">
    <source>
        <dbReference type="Pfam" id="PF00122"/>
    </source>
</evidence>
<feature type="transmembrane region" description="Helical" evidence="5">
    <location>
        <begin position="762"/>
        <end position="783"/>
    </location>
</feature>
<feature type="domain" description="P-type ATPase A" evidence="6">
    <location>
        <begin position="105"/>
        <end position="204"/>
    </location>
</feature>
<dbReference type="PANTHER" id="PTHR42861">
    <property type="entry name" value="CALCIUM-TRANSPORTING ATPASE"/>
    <property type="match status" value="1"/>
</dbReference>
<evidence type="ECO:0000313" key="8">
    <source>
        <dbReference type="Proteomes" id="UP000095662"/>
    </source>
</evidence>
<feature type="transmembrane region" description="Helical" evidence="5">
    <location>
        <begin position="68"/>
        <end position="88"/>
    </location>
</feature>
<dbReference type="GO" id="GO:0000166">
    <property type="term" value="F:nucleotide binding"/>
    <property type="evidence" value="ECO:0007669"/>
    <property type="project" value="InterPro"/>
</dbReference>
<dbReference type="AlphaFoldDB" id="A0A174ZJH1"/>
<feature type="transmembrane region" description="Helical" evidence="5">
    <location>
        <begin position="699"/>
        <end position="724"/>
    </location>
</feature>
<dbReference type="InterPro" id="IPR059000">
    <property type="entry name" value="ATPase_P-type_domA"/>
</dbReference>
<feature type="transmembrane region" description="Helical" evidence="5">
    <location>
        <begin position="650"/>
        <end position="673"/>
    </location>
</feature>
<proteinExistence type="predicted"/>
<feature type="transmembrane region" description="Helical" evidence="5">
    <location>
        <begin position="627"/>
        <end position="644"/>
    </location>
</feature>
<dbReference type="SUPFAM" id="SSF81660">
    <property type="entry name" value="Metal cation-transporting ATPase, ATP-binding domain N"/>
    <property type="match status" value="1"/>
</dbReference>
<dbReference type="Gene3D" id="1.20.1110.10">
    <property type="entry name" value="Calcium-transporting ATPase, transmembrane domain"/>
    <property type="match status" value="1"/>
</dbReference>
<accession>A0A174ZJH1</accession>
<keyword evidence="2 5" id="KW-0812">Transmembrane</keyword>
<evidence type="ECO:0000256" key="3">
    <source>
        <dbReference type="ARBA" id="ARBA00022989"/>
    </source>
</evidence>
<dbReference type="SUPFAM" id="SSF81665">
    <property type="entry name" value="Calcium ATPase, transmembrane domain M"/>
    <property type="match status" value="1"/>
</dbReference>
<dbReference type="SUPFAM" id="SSF81653">
    <property type="entry name" value="Calcium ATPase, transduction domain A"/>
    <property type="match status" value="1"/>
</dbReference>
<dbReference type="PRINTS" id="PR00119">
    <property type="entry name" value="CATATPASE"/>
</dbReference>
<evidence type="ECO:0000256" key="4">
    <source>
        <dbReference type="ARBA" id="ARBA00023136"/>
    </source>
</evidence>
<dbReference type="STRING" id="39492.ERS852540_00862"/>
<dbReference type="OrthoDB" id="2322051at2"/>
<dbReference type="InterPro" id="IPR023214">
    <property type="entry name" value="HAD_sf"/>
</dbReference>
<keyword evidence="4 5" id="KW-0472">Membrane</keyword>